<dbReference type="AlphaFoldDB" id="T1EZT3"/>
<proteinExistence type="predicted"/>
<dbReference type="EnsemblMetazoa" id="HelroT167789">
    <property type="protein sequence ID" value="HelroP167789"/>
    <property type="gene ID" value="HelroG167789"/>
</dbReference>
<dbReference type="InParanoid" id="T1EZT3"/>
<protein>
    <recommendedName>
        <fullName evidence="5">Trichohyalin-plectin-homology domain-containing protein</fullName>
    </recommendedName>
</protein>
<organism evidence="3 4">
    <name type="scientific">Helobdella robusta</name>
    <name type="common">Californian leech</name>
    <dbReference type="NCBI Taxonomy" id="6412"/>
    <lineage>
        <taxon>Eukaryota</taxon>
        <taxon>Metazoa</taxon>
        <taxon>Spiralia</taxon>
        <taxon>Lophotrochozoa</taxon>
        <taxon>Annelida</taxon>
        <taxon>Clitellata</taxon>
        <taxon>Hirudinea</taxon>
        <taxon>Rhynchobdellida</taxon>
        <taxon>Glossiphoniidae</taxon>
        <taxon>Helobdella</taxon>
    </lineage>
</organism>
<dbReference type="Proteomes" id="UP000015101">
    <property type="component" value="Unassembled WGS sequence"/>
</dbReference>
<gene>
    <name evidence="3" type="primary">20202083</name>
    <name evidence="2" type="ORF">HELRODRAFT_167789</name>
</gene>
<dbReference type="RefSeq" id="XP_009011772.1">
    <property type="nucleotide sequence ID" value="XM_009013524.1"/>
</dbReference>
<reference evidence="3" key="3">
    <citation type="submission" date="2015-06" db="UniProtKB">
        <authorList>
            <consortium name="EnsemblMetazoa"/>
        </authorList>
    </citation>
    <scope>IDENTIFICATION</scope>
</reference>
<sequence length="195" mass="23747">MSDPQKIDPPNRAFYSEVPGMDPTSIMRRKLAEENSDEEKKKKLKYQEDLLKQINLKEEEKRKKKELEKMEEERQKIQEEFRLMKAREEQKDKNRNKNADKDQEQLEKEKVLALRHQQELVNQILNMQIKMKNDFQAREKMLELSEEMENLKMNEERRKRYLMEEEIRKERAKYVNATNTSSVAKTEDIENEHCR</sequence>
<evidence type="ECO:0000313" key="4">
    <source>
        <dbReference type="Proteomes" id="UP000015101"/>
    </source>
</evidence>
<accession>T1EZT3</accession>
<reference evidence="4" key="1">
    <citation type="submission" date="2012-12" db="EMBL/GenBank/DDBJ databases">
        <authorList>
            <person name="Hellsten U."/>
            <person name="Grimwood J."/>
            <person name="Chapman J.A."/>
            <person name="Shapiro H."/>
            <person name="Aerts A."/>
            <person name="Otillar R.P."/>
            <person name="Terry A.Y."/>
            <person name="Boore J.L."/>
            <person name="Simakov O."/>
            <person name="Marletaz F."/>
            <person name="Cho S.-J."/>
            <person name="Edsinger-Gonzales E."/>
            <person name="Havlak P."/>
            <person name="Kuo D.-H."/>
            <person name="Larsson T."/>
            <person name="Lv J."/>
            <person name="Arendt D."/>
            <person name="Savage R."/>
            <person name="Osoegawa K."/>
            <person name="de Jong P."/>
            <person name="Lindberg D.R."/>
            <person name="Seaver E.C."/>
            <person name="Weisblat D.A."/>
            <person name="Putnam N.H."/>
            <person name="Grigoriev I.V."/>
            <person name="Rokhsar D.S."/>
        </authorList>
    </citation>
    <scope>NUCLEOTIDE SEQUENCE</scope>
</reference>
<dbReference type="EMBL" id="AMQM01002844">
    <property type="status" value="NOT_ANNOTATED_CDS"/>
    <property type="molecule type" value="Genomic_DNA"/>
</dbReference>
<evidence type="ECO:0008006" key="5">
    <source>
        <dbReference type="Google" id="ProtNLM"/>
    </source>
</evidence>
<keyword evidence="4" id="KW-1185">Reference proteome</keyword>
<reference evidence="2 4" key="2">
    <citation type="journal article" date="2013" name="Nature">
        <title>Insights into bilaterian evolution from three spiralian genomes.</title>
        <authorList>
            <person name="Simakov O."/>
            <person name="Marletaz F."/>
            <person name="Cho S.J."/>
            <person name="Edsinger-Gonzales E."/>
            <person name="Havlak P."/>
            <person name="Hellsten U."/>
            <person name="Kuo D.H."/>
            <person name="Larsson T."/>
            <person name="Lv J."/>
            <person name="Arendt D."/>
            <person name="Savage R."/>
            <person name="Osoegawa K."/>
            <person name="de Jong P."/>
            <person name="Grimwood J."/>
            <person name="Chapman J.A."/>
            <person name="Shapiro H."/>
            <person name="Aerts A."/>
            <person name="Otillar R.P."/>
            <person name="Terry A.Y."/>
            <person name="Boore J.L."/>
            <person name="Grigoriev I.V."/>
            <person name="Lindberg D.R."/>
            <person name="Seaver E.C."/>
            <person name="Weisblat D.A."/>
            <person name="Putnam N.H."/>
            <person name="Rokhsar D.S."/>
        </authorList>
    </citation>
    <scope>NUCLEOTIDE SEQUENCE</scope>
</reference>
<name>T1EZT3_HELRO</name>
<dbReference type="GeneID" id="20202083"/>
<dbReference type="KEGG" id="hro:HELRODRAFT_167789"/>
<feature type="region of interest" description="Disordered" evidence="1">
    <location>
        <begin position="1"/>
        <end position="24"/>
    </location>
</feature>
<evidence type="ECO:0000313" key="3">
    <source>
        <dbReference type="EnsemblMetazoa" id="HelroP167789"/>
    </source>
</evidence>
<evidence type="ECO:0000313" key="2">
    <source>
        <dbReference type="EMBL" id="ESO09958.1"/>
    </source>
</evidence>
<dbReference type="HOGENOM" id="CLU_1397736_0_0_1"/>
<dbReference type="EMBL" id="KB095905">
    <property type="protein sequence ID" value="ESO09958.1"/>
    <property type="molecule type" value="Genomic_DNA"/>
</dbReference>
<evidence type="ECO:0000256" key="1">
    <source>
        <dbReference type="SAM" id="MobiDB-lite"/>
    </source>
</evidence>
<feature type="region of interest" description="Disordered" evidence="1">
    <location>
        <begin position="84"/>
        <end position="108"/>
    </location>
</feature>
<dbReference type="CTD" id="20202083"/>